<accession>A0A1C6Z4W5</accession>
<reference evidence="1 2" key="1">
    <citation type="submission" date="2016-09" db="EMBL/GenBank/DDBJ databases">
        <authorList>
            <person name="Capua I."/>
            <person name="De Benedictis P."/>
            <person name="Joannis T."/>
            <person name="Lombin L.H."/>
            <person name="Cattoli G."/>
        </authorList>
    </citation>
    <scope>NUCLEOTIDE SEQUENCE [LARGE SCALE GENOMIC DNA]</scope>
    <source>
        <strain evidence="1 2">GB001</strain>
    </source>
</reference>
<dbReference type="EMBL" id="FMIQ01000064">
    <property type="protein sequence ID" value="SCM54078.1"/>
    <property type="molecule type" value="Genomic_DNA"/>
</dbReference>
<dbReference type="AlphaFoldDB" id="A0A1C6Z4W5"/>
<name>A0A1C6Z4W5_HAFAL</name>
<evidence type="ECO:0000313" key="2">
    <source>
        <dbReference type="Proteomes" id="UP000094844"/>
    </source>
</evidence>
<organism evidence="1 2">
    <name type="scientific">Hafnia alvei</name>
    <dbReference type="NCBI Taxonomy" id="569"/>
    <lineage>
        <taxon>Bacteria</taxon>
        <taxon>Pseudomonadati</taxon>
        <taxon>Pseudomonadota</taxon>
        <taxon>Gammaproteobacteria</taxon>
        <taxon>Enterobacterales</taxon>
        <taxon>Hafniaceae</taxon>
        <taxon>Hafnia</taxon>
    </lineage>
</organism>
<dbReference type="Proteomes" id="UP000094844">
    <property type="component" value="Unassembled WGS sequence"/>
</dbReference>
<evidence type="ECO:0000313" key="1">
    <source>
        <dbReference type="EMBL" id="SCM54078.1"/>
    </source>
</evidence>
<dbReference type="RefSeq" id="WP_081329615.1">
    <property type="nucleotide sequence ID" value="NZ_FMIQ01000064.1"/>
</dbReference>
<sequence>MKSQPVRANKLIWMLSLLILLIGILGYTALSVATPSLKPRQGTVQMGFYDLMSQQKELYDSHLTSVNGTILNTITNPNDTRFVVKGKFTETHRELGKVYYLYSQIYYSKPQRRLMIDGLIDFLQNNEVWMIPLKLDGQPLVIGQTGMIFLYPLGQ</sequence>
<dbReference type="OrthoDB" id="6518708at2"/>
<gene>
    <name evidence="1" type="ORF">BN1044_03576</name>
</gene>
<protein>
    <submittedName>
        <fullName evidence="1">Uncharacterized protein</fullName>
    </submittedName>
</protein>
<proteinExistence type="predicted"/>